<dbReference type="PANTHER" id="PTHR43434:SF1">
    <property type="entry name" value="PHOSPHOGLYCOLATE PHOSPHATASE"/>
    <property type="match status" value="1"/>
</dbReference>
<accession>A0A6I6MWG2</accession>
<sequence>MPSDSLTRTLVAAEAVLFDFDGPLCDVFAGLPAPRVARDLCRLAAEHDPELRAKLEGISDPLEVLRLTYDSDRSLSSRVEEALITAEIEAVQVAGSPTGGGVEAMVAVRRSGRPITVVTNNSPDCVRSFFDLHGLSYLVDDVVGRVFHRPDLMKPNPYAVLRAAEQLDLPSAACVLIGDSLTDIQAAHTAGGSAIGYANKPRKREAFAEAGAEAIIEDMGAIAHALGYDVKA</sequence>
<dbReference type="GO" id="GO:0005829">
    <property type="term" value="C:cytosol"/>
    <property type="evidence" value="ECO:0007669"/>
    <property type="project" value="TreeGrafter"/>
</dbReference>
<dbReference type="Proteomes" id="UP000436138">
    <property type="component" value="Chromosome"/>
</dbReference>
<dbReference type="InterPro" id="IPR036412">
    <property type="entry name" value="HAD-like_sf"/>
</dbReference>
<dbReference type="InterPro" id="IPR023214">
    <property type="entry name" value="HAD_sf"/>
</dbReference>
<dbReference type="RefSeq" id="WP_158920714.1">
    <property type="nucleotide sequence ID" value="NZ_CP047020.1"/>
</dbReference>
<protein>
    <submittedName>
        <fullName evidence="1">HAD hydrolase-like protein</fullName>
    </submittedName>
</protein>
<keyword evidence="2" id="KW-1185">Reference proteome</keyword>
<dbReference type="Gene3D" id="1.10.150.240">
    <property type="entry name" value="Putative phosphatase, domain 2"/>
    <property type="match status" value="1"/>
</dbReference>
<dbReference type="InterPro" id="IPR023198">
    <property type="entry name" value="PGP-like_dom2"/>
</dbReference>
<keyword evidence="1" id="KW-0378">Hydrolase</keyword>
<evidence type="ECO:0000313" key="1">
    <source>
        <dbReference type="EMBL" id="QHA04723.1"/>
    </source>
</evidence>
<dbReference type="InterPro" id="IPR050155">
    <property type="entry name" value="HAD-like_hydrolase_sf"/>
</dbReference>
<gene>
    <name evidence="1" type="ORF">GQF42_16750</name>
</gene>
<dbReference type="EMBL" id="CP047020">
    <property type="protein sequence ID" value="QHA04723.1"/>
    <property type="molecule type" value="Genomic_DNA"/>
</dbReference>
<proteinExistence type="predicted"/>
<dbReference type="SFLD" id="SFLDG01129">
    <property type="entry name" value="C1.5:_HAD__Beta-PGM__Phosphata"/>
    <property type="match status" value="1"/>
</dbReference>
<reference evidence="1 2" key="1">
    <citation type="submission" date="2019-12" db="EMBL/GenBank/DDBJ databases">
        <title>Streptomyces sp. strain T44 isolated from rhizosphere soil of Broussonetia papyrifera.</title>
        <authorList>
            <person name="Mo P."/>
        </authorList>
    </citation>
    <scope>NUCLEOTIDE SEQUENCE [LARGE SCALE GENOMIC DNA]</scope>
    <source>
        <strain evidence="1 2">T44</strain>
    </source>
</reference>
<dbReference type="CDD" id="cd01427">
    <property type="entry name" value="HAD_like"/>
    <property type="match status" value="1"/>
</dbReference>
<dbReference type="GO" id="GO:0006281">
    <property type="term" value="P:DNA repair"/>
    <property type="evidence" value="ECO:0007669"/>
    <property type="project" value="TreeGrafter"/>
</dbReference>
<evidence type="ECO:0000313" key="2">
    <source>
        <dbReference type="Proteomes" id="UP000436138"/>
    </source>
</evidence>
<organism evidence="1 2">
    <name type="scientific">Streptomyces broussonetiae</name>
    <dbReference type="NCBI Taxonomy" id="2686304"/>
    <lineage>
        <taxon>Bacteria</taxon>
        <taxon>Bacillati</taxon>
        <taxon>Actinomycetota</taxon>
        <taxon>Actinomycetes</taxon>
        <taxon>Kitasatosporales</taxon>
        <taxon>Streptomycetaceae</taxon>
        <taxon>Streptomyces</taxon>
    </lineage>
</organism>
<dbReference type="Pfam" id="PF00702">
    <property type="entry name" value="Hydrolase"/>
    <property type="match status" value="1"/>
</dbReference>
<dbReference type="Gene3D" id="3.40.50.1000">
    <property type="entry name" value="HAD superfamily/HAD-like"/>
    <property type="match status" value="1"/>
</dbReference>
<dbReference type="SUPFAM" id="SSF56784">
    <property type="entry name" value="HAD-like"/>
    <property type="match status" value="1"/>
</dbReference>
<dbReference type="KEGG" id="sbro:GQF42_16750"/>
<dbReference type="SFLD" id="SFLDS00003">
    <property type="entry name" value="Haloacid_Dehalogenase"/>
    <property type="match status" value="1"/>
</dbReference>
<dbReference type="GO" id="GO:0008967">
    <property type="term" value="F:phosphoglycolate phosphatase activity"/>
    <property type="evidence" value="ECO:0007669"/>
    <property type="project" value="TreeGrafter"/>
</dbReference>
<name>A0A6I6MWG2_9ACTN</name>
<dbReference type="AlphaFoldDB" id="A0A6I6MWG2"/>
<dbReference type="PANTHER" id="PTHR43434">
    <property type="entry name" value="PHOSPHOGLYCOLATE PHOSPHATASE"/>
    <property type="match status" value="1"/>
</dbReference>